<dbReference type="Pfam" id="PF00007">
    <property type="entry name" value="Cys_knot"/>
    <property type="match status" value="1"/>
</dbReference>
<dbReference type="PROSITE" id="PS00689">
    <property type="entry name" value="GLYCO_HORMONE_BETA_2"/>
    <property type="match status" value="1"/>
</dbReference>
<comment type="caution">
    <text evidence="6">Lacks conserved residue(s) required for the propagation of feature annotation.</text>
</comment>
<keyword evidence="3" id="KW-0964">Secreted</keyword>
<evidence type="ECO:0000256" key="8">
    <source>
        <dbReference type="SAM" id="SignalP"/>
    </source>
</evidence>
<evidence type="ECO:0000259" key="9">
    <source>
        <dbReference type="PROSITE" id="PS01225"/>
    </source>
</evidence>
<proteinExistence type="inferred from homology"/>
<comment type="similarity">
    <text evidence="2 7">Belongs to the glycoprotein hormones subunit beta family.</text>
</comment>
<dbReference type="RefSeq" id="XP_032837320.1">
    <property type="nucleotide sequence ID" value="XM_032981429.1"/>
</dbReference>
<evidence type="ECO:0000256" key="3">
    <source>
        <dbReference type="ARBA" id="ARBA00022525"/>
    </source>
</evidence>
<dbReference type="SUPFAM" id="SSF57501">
    <property type="entry name" value="Cystine-knot cytokines"/>
    <property type="match status" value="1"/>
</dbReference>
<evidence type="ECO:0000256" key="5">
    <source>
        <dbReference type="ARBA" id="ARBA00023180"/>
    </source>
</evidence>
<dbReference type="PANTHER" id="PTHR11515:SF13">
    <property type="entry name" value="GLYCOPROTEIN HORMONE BETA 5, ISOFORM A"/>
    <property type="match status" value="1"/>
</dbReference>
<dbReference type="Gene3D" id="2.10.90.10">
    <property type="entry name" value="Cystine-knot cytokines"/>
    <property type="match status" value="1"/>
</dbReference>
<keyword evidence="8" id="KW-0732">Signal</keyword>
<feature type="signal peptide" evidence="8">
    <location>
        <begin position="1"/>
        <end position="26"/>
    </location>
</feature>
<keyword evidence="4" id="KW-1015">Disulfide bond</keyword>
<feature type="domain" description="CTCK" evidence="9">
    <location>
        <begin position="30"/>
        <end position="126"/>
    </location>
</feature>
<evidence type="ECO:0000256" key="7">
    <source>
        <dbReference type="RuleBase" id="RU004069"/>
    </source>
</evidence>
<dbReference type="PROSITE" id="PS01225">
    <property type="entry name" value="CTCK_2"/>
    <property type="match status" value="1"/>
</dbReference>
<dbReference type="PROSITE" id="PS00261">
    <property type="entry name" value="GLYCO_HORMONE_BETA_1"/>
    <property type="match status" value="1"/>
</dbReference>
<dbReference type="CDD" id="cd00069">
    <property type="entry name" value="GHB_like"/>
    <property type="match status" value="1"/>
</dbReference>
<dbReference type="InterPro" id="IPR029034">
    <property type="entry name" value="Cystine-knot_cytokine"/>
</dbReference>
<evidence type="ECO:0000256" key="4">
    <source>
        <dbReference type="ARBA" id="ARBA00023157"/>
    </source>
</evidence>
<evidence type="ECO:0000256" key="1">
    <source>
        <dbReference type="ARBA" id="ARBA00004613"/>
    </source>
</evidence>
<reference evidence="11" key="1">
    <citation type="submission" date="2025-08" db="UniProtKB">
        <authorList>
            <consortium name="RefSeq"/>
        </authorList>
    </citation>
    <scope>IDENTIFICATION</scope>
    <source>
        <tissue evidence="11">Sperm</tissue>
    </source>
</reference>
<evidence type="ECO:0000313" key="11">
    <source>
        <dbReference type="RefSeq" id="XP_032837320.1"/>
    </source>
</evidence>
<keyword evidence="10" id="KW-1185">Reference proteome</keyword>
<dbReference type="SMART" id="SM00068">
    <property type="entry name" value="GHB"/>
    <property type="match status" value="1"/>
</dbReference>
<evidence type="ECO:0000256" key="6">
    <source>
        <dbReference type="PROSITE-ProRule" id="PRU00039"/>
    </source>
</evidence>
<feature type="chain" id="PRO_5042552858" evidence="8">
    <location>
        <begin position="27"/>
        <end position="145"/>
    </location>
</feature>
<dbReference type="GO" id="GO:0005615">
    <property type="term" value="C:extracellular space"/>
    <property type="evidence" value="ECO:0007669"/>
    <property type="project" value="TreeGrafter"/>
</dbReference>
<dbReference type="AlphaFoldDB" id="A0AAJ7XK57"/>
<evidence type="ECO:0000313" key="10">
    <source>
        <dbReference type="Proteomes" id="UP001318040"/>
    </source>
</evidence>
<dbReference type="FunFam" id="2.10.90.10:FF:000007">
    <property type="entry name" value="Luteinizing hormone beta subunit"/>
    <property type="match status" value="1"/>
</dbReference>
<dbReference type="InterPro" id="IPR001545">
    <property type="entry name" value="Gonadotropin_bsu"/>
</dbReference>
<organism evidence="10 11">
    <name type="scientific">Petromyzon marinus</name>
    <name type="common">Sea lamprey</name>
    <dbReference type="NCBI Taxonomy" id="7757"/>
    <lineage>
        <taxon>Eukaryota</taxon>
        <taxon>Metazoa</taxon>
        <taxon>Chordata</taxon>
        <taxon>Craniata</taxon>
        <taxon>Vertebrata</taxon>
        <taxon>Cyclostomata</taxon>
        <taxon>Hyperoartia</taxon>
        <taxon>Petromyzontiformes</taxon>
        <taxon>Petromyzontidae</taxon>
        <taxon>Petromyzon</taxon>
    </lineage>
</organism>
<accession>A0AAJ7XK57</accession>
<dbReference type="InterPro" id="IPR006207">
    <property type="entry name" value="Cys_knot_C"/>
</dbReference>
<protein>
    <submittedName>
        <fullName evidence="11">Follitropin subunit beta-like</fullName>
    </submittedName>
</protein>
<name>A0AAJ7XK57_PETMA</name>
<dbReference type="InterPro" id="IPR018245">
    <property type="entry name" value="Gonadotropin_bsu_CS"/>
</dbReference>
<keyword evidence="5" id="KW-0325">Glycoprotein</keyword>
<dbReference type="Proteomes" id="UP001318040">
    <property type="component" value="Chromosome 80"/>
</dbReference>
<keyword evidence="7" id="KW-0372">Hormone</keyword>
<comment type="subcellular location">
    <subcellularLocation>
        <location evidence="1 7">Secreted</location>
    </subcellularLocation>
</comment>
<dbReference type="GO" id="GO:0007186">
    <property type="term" value="P:G protein-coupled receptor signaling pathway"/>
    <property type="evidence" value="ECO:0007669"/>
    <property type="project" value="TreeGrafter"/>
</dbReference>
<dbReference type="KEGG" id="pmrn:116958695"/>
<dbReference type="GO" id="GO:0005737">
    <property type="term" value="C:cytoplasm"/>
    <property type="evidence" value="ECO:0007669"/>
    <property type="project" value="TreeGrafter"/>
</dbReference>
<evidence type="ECO:0000256" key="2">
    <source>
        <dbReference type="ARBA" id="ARBA00006552"/>
    </source>
</evidence>
<gene>
    <name evidence="11" type="primary">LOC116958695</name>
</gene>
<dbReference type="GO" id="GO:0005179">
    <property type="term" value="F:hormone activity"/>
    <property type="evidence" value="ECO:0007669"/>
    <property type="project" value="UniProtKB-KW"/>
</dbReference>
<dbReference type="PANTHER" id="PTHR11515">
    <property type="entry name" value="GLYCOPROTEIN HORMONE BETA CHAIN"/>
    <property type="match status" value="1"/>
</dbReference>
<dbReference type="InterPro" id="IPR006208">
    <property type="entry name" value="Glyco_hormone_CN"/>
</dbReference>
<sequence length="145" mass="15779">MATACSTPRWLQRVLLLLLSAGTVHARQTCIPVNTTIQLERADCQECTAVNTTTCAGHCITWDLNSPLEFLLPATAPNNHVCTYGRVSYRRALLRGCPRGSDPALLYPVAEECRCSACDWRTTDCTDRSLEPGYCRGGGGGGRMV</sequence>